<evidence type="ECO:0000313" key="4">
    <source>
        <dbReference type="EMBL" id="MCF2497752.1"/>
    </source>
</evidence>
<evidence type="ECO:0000256" key="1">
    <source>
        <dbReference type="ARBA" id="ARBA00008635"/>
    </source>
</evidence>
<organism evidence="4 5">
    <name type="scientific">Dyadobacter chenhuakuii</name>
    <dbReference type="NCBI Taxonomy" id="2909339"/>
    <lineage>
        <taxon>Bacteria</taxon>
        <taxon>Pseudomonadati</taxon>
        <taxon>Bacteroidota</taxon>
        <taxon>Cytophagia</taxon>
        <taxon>Cytophagales</taxon>
        <taxon>Spirosomataceae</taxon>
        <taxon>Dyadobacter</taxon>
    </lineage>
</organism>
<dbReference type="Pfam" id="PF05163">
    <property type="entry name" value="DinB"/>
    <property type="match status" value="1"/>
</dbReference>
<dbReference type="InterPro" id="IPR034660">
    <property type="entry name" value="DinB/YfiT-like"/>
</dbReference>
<dbReference type="InterPro" id="IPR007837">
    <property type="entry name" value="DinB"/>
</dbReference>
<dbReference type="GO" id="GO:0046872">
    <property type="term" value="F:metal ion binding"/>
    <property type="evidence" value="ECO:0007669"/>
    <property type="project" value="UniProtKB-KW"/>
</dbReference>
<dbReference type="EMBL" id="JAKFFV010000003">
    <property type="protein sequence ID" value="MCF2497752.1"/>
    <property type="molecule type" value="Genomic_DNA"/>
</dbReference>
<dbReference type="SUPFAM" id="SSF109854">
    <property type="entry name" value="DinB/YfiT-like putative metalloenzymes"/>
    <property type="match status" value="1"/>
</dbReference>
<evidence type="ECO:0000256" key="3">
    <source>
        <dbReference type="PIRSR" id="PIRSR607837-1"/>
    </source>
</evidence>
<comment type="similarity">
    <text evidence="1">Belongs to the DinB family.</text>
</comment>
<reference evidence="4" key="1">
    <citation type="submission" date="2022-01" db="EMBL/GenBank/DDBJ databases">
        <title>Novel species in genus Dyadobacter.</title>
        <authorList>
            <person name="Ma C."/>
        </authorList>
    </citation>
    <scope>NUCLEOTIDE SEQUENCE</scope>
    <source>
        <strain evidence="4">CY357</strain>
    </source>
</reference>
<feature type="binding site" evidence="3">
    <location>
        <position position="151"/>
    </location>
    <ligand>
        <name>a divalent metal cation</name>
        <dbReference type="ChEBI" id="CHEBI:60240"/>
    </ligand>
</feature>
<name>A0A9X1TT93_9BACT</name>
<dbReference type="Gene3D" id="1.20.120.450">
    <property type="entry name" value="dinb family like domain"/>
    <property type="match status" value="1"/>
</dbReference>
<protein>
    <submittedName>
        <fullName evidence="4">DinB family protein</fullName>
    </submittedName>
</protein>
<accession>A0A9X1TT93</accession>
<dbReference type="Proteomes" id="UP001139411">
    <property type="component" value="Unassembled WGS sequence"/>
</dbReference>
<keyword evidence="2 3" id="KW-0479">Metal-binding</keyword>
<dbReference type="AlphaFoldDB" id="A0A9X1TT93"/>
<gene>
    <name evidence="4" type="ORF">L0661_05515</name>
</gene>
<dbReference type="RefSeq" id="WP_235177090.1">
    <property type="nucleotide sequence ID" value="NZ_JAKFFV010000003.1"/>
</dbReference>
<comment type="caution">
    <text evidence="4">The sequence shown here is derived from an EMBL/GenBank/DDBJ whole genome shotgun (WGS) entry which is preliminary data.</text>
</comment>
<evidence type="ECO:0000256" key="2">
    <source>
        <dbReference type="ARBA" id="ARBA00022723"/>
    </source>
</evidence>
<proteinExistence type="inferred from homology"/>
<evidence type="ECO:0000313" key="5">
    <source>
        <dbReference type="Proteomes" id="UP001139411"/>
    </source>
</evidence>
<sequence>METNNTFTNETAVSPALLTTEALLNHWQGHRALTRRVIEAFPEDAFYNFSIGGMRPFSLLTMEMIGLAAPGIRGVAFGDWTFGDPVLDHSTPPPPTKQEVLNLWDLVTEYINTLWPQIRAERFEESEAAFGMYENTILNTIIYLIDNEIHHRGQGYVYLRALGVEPPAFWDR</sequence>